<evidence type="ECO:0000313" key="16">
    <source>
        <dbReference type="Proteomes" id="UP000183255"/>
    </source>
</evidence>
<evidence type="ECO:0000256" key="8">
    <source>
        <dbReference type="ARBA" id="ARBA00022927"/>
    </source>
</evidence>
<gene>
    <name evidence="15" type="ORF">SAMN05421804_101708</name>
</gene>
<dbReference type="PANTHER" id="PTHR43134">
    <property type="entry name" value="SIGNAL RECOGNITION PARTICLE RECEPTOR SUBUNIT ALPHA"/>
    <property type="match status" value="1"/>
</dbReference>
<reference evidence="15 16" key="1">
    <citation type="submission" date="2016-10" db="EMBL/GenBank/DDBJ databases">
        <authorList>
            <person name="de Groot N.N."/>
        </authorList>
    </citation>
    <scope>NUCLEOTIDE SEQUENCE [LARGE SCALE GENOMIC DNA]</scope>
    <source>
        <strain evidence="15 16">CGMCC 1.5058</strain>
    </source>
</reference>
<evidence type="ECO:0000256" key="10">
    <source>
        <dbReference type="ARBA" id="ARBA00023136"/>
    </source>
</evidence>
<dbReference type="SUPFAM" id="SSF52540">
    <property type="entry name" value="P-loop containing nucleoside triphosphate hydrolases"/>
    <property type="match status" value="1"/>
</dbReference>
<comment type="function">
    <text evidence="12">Necessary for flagellar biosynthesis. May be involved in translocation of the flagellum.</text>
</comment>
<dbReference type="GO" id="GO:0005525">
    <property type="term" value="F:GTP binding"/>
    <property type="evidence" value="ECO:0007669"/>
    <property type="project" value="UniProtKB-UniRule"/>
</dbReference>
<dbReference type="AlphaFoldDB" id="A0A1G8HX36"/>
<dbReference type="Gene3D" id="3.40.50.300">
    <property type="entry name" value="P-loop containing nucleotide triphosphate hydrolases"/>
    <property type="match status" value="1"/>
</dbReference>
<evidence type="ECO:0000256" key="7">
    <source>
        <dbReference type="ARBA" id="ARBA00022795"/>
    </source>
</evidence>
<comment type="similarity">
    <text evidence="2">Belongs to the GTP-binding SRP family.</text>
</comment>
<evidence type="ECO:0000256" key="12">
    <source>
        <dbReference type="ARBA" id="ARBA00025337"/>
    </source>
</evidence>
<dbReference type="GO" id="GO:0006614">
    <property type="term" value="P:SRP-dependent cotranslational protein targeting to membrane"/>
    <property type="evidence" value="ECO:0007669"/>
    <property type="project" value="UniProtKB-UniRule"/>
</dbReference>
<dbReference type="InterPro" id="IPR020006">
    <property type="entry name" value="FlhF"/>
</dbReference>
<keyword evidence="11" id="KW-1006">Bacterial flagellum protein export</keyword>
<evidence type="ECO:0000256" key="3">
    <source>
        <dbReference type="ARBA" id="ARBA00014919"/>
    </source>
</evidence>
<dbReference type="InterPro" id="IPR000897">
    <property type="entry name" value="SRP54_GTPase_dom"/>
</dbReference>
<dbReference type="GO" id="GO:0005886">
    <property type="term" value="C:plasma membrane"/>
    <property type="evidence" value="ECO:0007669"/>
    <property type="project" value="UniProtKB-SubCell"/>
</dbReference>
<name>A0A1G8HX36_9CLOT</name>
<dbReference type="Pfam" id="PF00448">
    <property type="entry name" value="SRP54"/>
    <property type="match status" value="1"/>
</dbReference>
<accession>A0A1G8HX36</accession>
<evidence type="ECO:0000256" key="9">
    <source>
        <dbReference type="ARBA" id="ARBA00023134"/>
    </source>
</evidence>
<keyword evidence="8" id="KW-0653">Protein transport</keyword>
<evidence type="ECO:0000313" key="15">
    <source>
        <dbReference type="EMBL" id="SDI11167.1"/>
    </source>
</evidence>
<dbReference type="Proteomes" id="UP000183255">
    <property type="component" value="Unassembled WGS sequence"/>
</dbReference>
<dbReference type="PANTHER" id="PTHR43134:SF3">
    <property type="entry name" value="FLAGELLAR BIOSYNTHESIS PROTEIN FLHF"/>
    <property type="match status" value="1"/>
</dbReference>
<dbReference type="GO" id="GO:0003924">
    <property type="term" value="F:GTPase activity"/>
    <property type="evidence" value="ECO:0007669"/>
    <property type="project" value="UniProtKB-UniRule"/>
</dbReference>
<dbReference type="GO" id="GO:0044781">
    <property type="term" value="P:bacterial-type flagellum organization"/>
    <property type="evidence" value="ECO:0007669"/>
    <property type="project" value="UniProtKB-UniRule"/>
</dbReference>
<keyword evidence="9" id="KW-0342">GTP-binding</keyword>
<evidence type="ECO:0000256" key="6">
    <source>
        <dbReference type="ARBA" id="ARBA00022741"/>
    </source>
</evidence>
<evidence type="ECO:0000256" key="4">
    <source>
        <dbReference type="ARBA" id="ARBA00022448"/>
    </source>
</evidence>
<keyword evidence="10" id="KW-0472">Membrane</keyword>
<sequence>MIIKKYVVHDMKEALIRAKYELGKEAIIVSQKPVRPGRWYQLFRKKMLEVTVAVEEKVHEKNRKEKEEFQKILFSKEPQMRREDSSDMIQMAKETLKSTLERSIRNELQKAQEMEMMEEELHRKVFSESPMAKEKFDAYKLKHGLEEKLTKENLLQFVQEVYLENPFQKEKPFARLNVLVGPTGVGKTTTIAKIASTALLEENKTVGLLTIDTYRIAAVEQLKKYAEILGIPFVTVEDPKEIGKKLEELSGVDIILVDTIGASPKDEERLEDIKGYLSELPEERNTYLSISMSQDTDTVKRILKTYKELRYDALILTKLDEVENFRNFWGIMENTVLPVQYFCHGQEVPEDLEEAELSRVLTYLWEELKA</sequence>
<proteinExistence type="inferred from homology"/>
<keyword evidence="7" id="KW-1005">Bacterial flagellum biogenesis</keyword>
<keyword evidence="15" id="KW-0282">Flagellum</keyword>
<dbReference type="EMBL" id="FNDZ01000001">
    <property type="protein sequence ID" value="SDI11167.1"/>
    <property type="molecule type" value="Genomic_DNA"/>
</dbReference>
<dbReference type="GO" id="GO:0015031">
    <property type="term" value="P:protein transport"/>
    <property type="evidence" value="ECO:0007669"/>
    <property type="project" value="UniProtKB-KW"/>
</dbReference>
<dbReference type="CDD" id="cd17873">
    <property type="entry name" value="FlhF"/>
    <property type="match status" value="1"/>
</dbReference>
<feature type="domain" description="SRP54-type proteins GTP-binding" evidence="14">
    <location>
        <begin position="174"/>
        <end position="366"/>
    </location>
</feature>
<dbReference type="InterPro" id="IPR027417">
    <property type="entry name" value="P-loop_NTPase"/>
</dbReference>
<dbReference type="GO" id="GO:0005047">
    <property type="term" value="F:signal recognition particle binding"/>
    <property type="evidence" value="ECO:0007669"/>
    <property type="project" value="TreeGrafter"/>
</dbReference>
<dbReference type="SMART" id="SM00962">
    <property type="entry name" value="SRP54"/>
    <property type="match status" value="1"/>
</dbReference>
<evidence type="ECO:0000256" key="5">
    <source>
        <dbReference type="ARBA" id="ARBA00022475"/>
    </source>
</evidence>
<dbReference type="InterPro" id="IPR047040">
    <property type="entry name" value="FlhF__GTPase_dom"/>
</dbReference>
<keyword evidence="6" id="KW-0547">Nucleotide-binding</keyword>
<comment type="subcellular location">
    <subcellularLocation>
        <location evidence="1">Cell membrane</location>
        <topology evidence="1">Peripheral membrane protein</topology>
        <orientation evidence="1">Cytoplasmic side</orientation>
    </subcellularLocation>
</comment>
<organism evidence="15 16">
    <name type="scientific">Proteiniclasticum ruminis</name>
    <dbReference type="NCBI Taxonomy" id="398199"/>
    <lineage>
        <taxon>Bacteria</taxon>
        <taxon>Bacillati</taxon>
        <taxon>Bacillota</taxon>
        <taxon>Clostridia</taxon>
        <taxon>Eubacteriales</taxon>
        <taxon>Clostridiaceae</taxon>
        <taxon>Proteiniclasticum</taxon>
    </lineage>
</organism>
<evidence type="ECO:0000256" key="1">
    <source>
        <dbReference type="ARBA" id="ARBA00004413"/>
    </source>
</evidence>
<evidence type="ECO:0000256" key="2">
    <source>
        <dbReference type="ARBA" id="ARBA00008531"/>
    </source>
</evidence>
<keyword evidence="15" id="KW-0966">Cell projection</keyword>
<keyword evidence="5" id="KW-1003">Cell membrane</keyword>
<dbReference type="Gene3D" id="1.20.120.1380">
    <property type="entry name" value="Flagellar FlhF biosynthesis protein, N domain"/>
    <property type="match status" value="1"/>
</dbReference>
<protein>
    <recommendedName>
        <fullName evidence="3 13">Flagellar biosynthesis protein FlhF</fullName>
    </recommendedName>
</protein>
<dbReference type="FunFam" id="3.40.50.300:FF:000695">
    <property type="entry name" value="Flagellar biosynthesis regulator FlhF"/>
    <property type="match status" value="1"/>
</dbReference>
<evidence type="ECO:0000256" key="13">
    <source>
        <dbReference type="NCBIfam" id="TIGR03499"/>
    </source>
</evidence>
<evidence type="ECO:0000259" key="14">
    <source>
        <dbReference type="SMART" id="SM00962"/>
    </source>
</evidence>
<keyword evidence="4" id="KW-0813">Transport</keyword>
<evidence type="ECO:0000256" key="11">
    <source>
        <dbReference type="ARBA" id="ARBA00023225"/>
    </source>
</evidence>
<dbReference type="RefSeq" id="WP_031574164.1">
    <property type="nucleotide sequence ID" value="NZ_FNDZ01000001.1"/>
</dbReference>
<dbReference type="NCBIfam" id="TIGR03499">
    <property type="entry name" value="FlhF"/>
    <property type="match status" value="1"/>
</dbReference>
<keyword evidence="15" id="KW-0969">Cilium</keyword>